<evidence type="ECO:0000313" key="2">
    <source>
        <dbReference type="Proteomes" id="UP000247681"/>
    </source>
</evidence>
<protein>
    <submittedName>
        <fullName evidence="1">Uncharacterized protein</fullName>
    </submittedName>
</protein>
<keyword evidence="2" id="KW-1185">Reference proteome</keyword>
<dbReference type="OrthoDB" id="1048580at2"/>
<comment type="caution">
    <text evidence="1">The sequence shown here is derived from an EMBL/GenBank/DDBJ whole genome shotgun (WGS) entry which is preliminary data.</text>
</comment>
<dbReference type="RefSeq" id="WP_110348102.1">
    <property type="nucleotide sequence ID" value="NZ_QJHL01000005.1"/>
</dbReference>
<name>A0A2V4BX03_9FLAO</name>
<dbReference type="EMBL" id="QJHL01000005">
    <property type="protein sequence ID" value="PXY43559.1"/>
    <property type="molecule type" value="Genomic_DNA"/>
</dbReference>
<accession>A0A2V4BX03</accession>
<dbReference type="AlphaFoldDB" id="A0A2V4BX03"/>
<evidence type="ECO:0000313" key="1">
    <source>
        <dbReference type="EMBL" id="PXY43559.1"/>
    </source>
</evidence>
<reference evidence="1 2" key="1">
    <citation type="submission" date="2018-05" db="EMBL/GenBank/DDBJ databases">
        <title>Flavobacterium sp. strain IMCC34758, incomplete genome.</title>
        <authorList>
            <person name="Joung Y."/>
        </authorList>
    </citation>
    <scope>NUCLEOTIDE SEQUENCE [LARGE SCALE GENOMIC DNA]</scope>
    <source>
        <strain evidence="1 2">IMCC34758</strain>
    </source>
</reference>
<proteinExistence type="predicted"/>
<organism evidence="1 2">
    <name type="scientific">Flavobacterium hydrophilum</name>
    <dbReference type="NCBI Taxonomy" id="2211445"/>
    <lineage>
        <taxon>Bacteria</taxon>
        <taxon>Pseudomonadati</taxon>
        <taxon>Bacteroidota</taxon>
        <taxon>Flavobacteriia</taxon>
        <taxon>Flavobacteriales</taxon>
        <taxon>Flavobacteriaceae</taxon>
        <taxon>Flavobacterium</taxon>
    </lineage>
</organism>
<dbReference type="Proteomes" id="UP000247681">
    <property type="component" value="Unassembled WGS sequence"/>
</dbReference>
<sequence>MKFIKTFFLITLFSQITSCQNTQKEVKPKKFNSGDLELYDLVNQVKSVKTIHNDEHIAGLNSSEIYKGQYIGITDTIKITFNKKGTITTNSIMRFSIKNKLPNQSAIRYDRVLLDSTSYKYGFEDNLFDYKKYILSGNKLKAKDEYVNYSYNEIGDCILIKYNAEHDSSNKVDGYSYFEYEYDDKNNWIKRTIYYNENKKEIREKTVREITYY</sequence>
<gene>
    <name evidence="1" type="ORF">DMB68_18385</name>
</gene>